<dbReference type="EMBL" id="QFQI01000003">
    <property type="protein sequence ID" value="PZQ61126.1"/>
    <property type="molecule type" value="Genomic_DNA"/>
</dbReference>
<reference evidence="1 2" key="1">
    <citation type="submission" date="2017-08" db="EMBL/GenBank/DDBJ databases">
        <title>Infants hospitalized years apart are colonized by the same room-sourced microbial strains.</title>
        <authorList>
            <person name="Brooks B."/>
            <person name="Olm M.R."/>
            <person name="Firek B.A."/>
            <person name="Baker R."/>
            <person name="Thomas B.C."/>
            <person name="Morowitz M.J."/>
            <person name="Banfield J.F."/>
        </authorList>
    </citation>
    <scope>NUCLEOTIDE SEQUENCE [LARGE SCALE GENOMIC DNA]</scope>
    <source>
        <strain evidence="1">S2_005_001_R1_22</strain>
    </source>
</reference>
<dbReference type="InterPro" id="IPR021440">
    <property type="entry name" value="DUF3089"/>
</dbReference>
<organism evidence="1 2">
    <name type="scientific">Sphingomonas taxi</name>
    <dbReference type="NCBI Taxonomy" id="1549858"/>
    <lineage>
        <taxon>Bacteria</taxon>
        <taxon>Pseudomonadati</taxon>
        <taxon>Pseudomonadota</taxon>
        <taxon>Alphaproteobacteria</taxon>
        <taxon>Sphingomonadales</taxon>
        <taxon>Sphingomonadaceae</taxon>
        <taxon>Sphingomonas</taxon>
    </lineage>
</organism>
<evidence type="ECO:0000313" key="1">
    <source>
        <dbReference type="EMBL" id="PZQ61126.1"/>
    </source>
</evidence>
<sequence length="366" mass="39246">MVRKFLYVVAALIVLATAAAFAYRLWGVGMMRMAMVPGESFQSQRRLRAADYAPDRMWLARPSLSRNPALWTPPGYARRATAGGAAVFFIHPTSYLNRAHWNAPLDDAEANGRAALFLRGQASAFNDAGEIWAPRYRQATFGAFLTDQRAAEQALALAYGDVLAAFDAFLADIGPTRPIILAGHSQGALHLTHLLKDRVAGTPLAGRIVAAYVVGWPVSLATDVSALGLPACARADQRGCVLSWQTFAEPADPSLILDNYDRSTGFDGKPRRGTAMLCTNPLTGTPDATAPASANLGTLYPNASLSEARIEGGRIGARCAGRGLLLIGSPPDVGPYTLPGNNYHVYDYSLFWANVRADAARRLAAR</sequence>
<evidence type="ECO:0000313" key="2">
    <source>
        <dbReference type="Proteomes" id="UP000249229"/>
    </source>
</evidence>
<gene>
    <name evidence="1" type="ORF">DI544_06015</name>
</gene>
<name>A0A2W5P5U2_9SPHN</name>
<dbReference type="SUPFAM" id="SSF53474">
    <property type="entry name" value="alpha/beta-Hydrolases"/>
    <property type="match status" value="1"/>
</dbReference>
<protein>
    <recommendedName>
        <fullName evidence="3">DUF3089 domain-containing protein</fullName>
    </recommendedName>
</protein>
<accession>A0A2W5P5U2</accession>
<dbReference type="AlphaFoldDB" id="A0A2W5P5U2"/>
<dbReference type="Pfam" id="PF11288">
    <property type="entry name" value="DUF3089"/>
    <property type="match status" value="1"/>
</dbReference>
<proteinExistence type="predicted"/>
<dbReference type="Proteomes" id="UP000249229">
    <property type="component" value="Unassembled WGS sequence"/>
</dbReference>
<comment type="caution">
    <text evidence="1">The sequence shown here is derived from an EMBL/GenBank/DDBJ whole genome shotgun (WGS) entry which is preliminary data.</text>
</comment>
<evidence type="ECO:0008006" key="3">
    <source>
        <dbReference type="Google" id="ProtNLM"/>
    </source>
</evidence>
<dbReference type="InterPro" id="IPR029058">
    <property type="entry name" value="AB_hydrolase_fold"/>
</dbReference>